<evidence type="ECO:0000259" key="1">
    <source>
        <dbReference type="Pfam" id="PF05195"/>
    </source>
</evidence>
<keyword evidence="2" id="KW-0378">Hydrolase</keyword>
<dbReference type="SUPFAM" id="SSF53092">
    <property type="entry name" value="Creatinase/prolidase N-terminal domain"/>
    <property type="match status" value="1"/>
</dbReference>
<dbReference type="Gene3D" id="3.40.350.10">
    <property type="entry name" value="Creatinase/prolidase N-terminal domain"/>
    <property type="match status" value="1"/>
</dbReference>
<dbReference type="EMBL" id="AUZX01007016">
    <property type="protein sequence ID" value="EQD61037.1"/>
    <property type="molecule type" value="Genomic_DNA"/>
</dbReference>
<reference evidence="2" key="1">
    <citation type="submission" date="2013-08" db="EMBL/GenBank/DDBJ databases">
        <authorList>
            <person name="Mendez C."/>
            <person name="Richter M."/>
            <person name="Ferrer M."/>
            <person name="Sanchez J."/>
        </authorList>
    </citation>
    <scope>NUCLEOTIDE SEQUENCE</scope>
</reference>
<keyword evidence="2" id="KW-0645">Protease</keyword>
<feature type="non-terminal residue" evidence="2">
    <location>
        <position position="48"/>
    </location>
</feature>
<organism evidence="2">
    <name type="scientific">mine drainage metagenome</name>
    <dbReference type="NCBI Taxonomy" id="410659"/>
    <lineage>
        <taxon>unclassified sequences</taxon>
        <taxon>metagenomes</taxon>
        <taxon>ecological metagenomes</taxon>
    </lineage>
</organism>
<gene>
    <name evidence="2" type="ORF">B1A_09857</name>
</gene>
<proteinExistence type="predicted"/>
<dbReference type="InterPro" id="IPR007865">
    <property type="entry name" value="Aminopep_P_N"/>
</dbReference>
<dbReference type="GO" id="GO:0030145">
    <property type="term" value="F:manganese ion binding"/>
    <property type="evidence" value="ECO:0007669"/>
    <property type="project" value="InterPro"/>
</dbReference>
<dbReference type="GO" id="GO:0070006">
    <property type="term" value="F:metalloaminopeptidase activity"/>
    <property type="evidence" value="ECO:0007669"/>
    <property type="project" value="InterPro"/>
</dbReference>
<dbReference type="InterPro" id="IPR029149">
    <property type="entry name" value="Creatin/AminoP/Spt16_N"/>
</dbReference>
<accession>T1AUA8</accession>
<feature type="domain" description="Aminopeptidase P N-terminal" evidence="1">
    <location>
        <begin position="10"/>
        <end position="48"/>
    </location>
</feature>
<keyword evidence="2" id="KW-0031">Aminopeptidase</keyword>
<dbReference type="AlphaFoldDB" id="T1AUA8"/>
<sequence length="48" mass="5568">MKSVTATEEFIRRRSALMRLMGRDAIAIVPSAPVRTRNNDVDYPYRQD</sequence>
<dbReference type="EC" id="3.4.-.-" evidence="2"/>
<evidence type="ECO:0000313" key="2">
    <source>
        <dbReference type="EMBL" id="EQD61037.1"/>
    </source>
</evidence>
<reference evidence="2" key="2">
    <citation type="journal article" date="2014" name="ISME J.">
        <title>Microbial stratification in low pH oxic and suboxic macroscopic growths along an acid mine drainage.</title>
        <authorList>
            <person name="Mendez-Garcia C."/>
            <person name="Mesa V."/>
            <person name="Sprenger R.R."/>
            <person name="Richter M."/>
            <person name="Diez M.S."/>
            <person name="Solano J."/>
            <person name="Bargiela R."/>
            <person name="Golyshina O.V."/>
            <person name="Manteca A."/>
            <person name="Ramos J.L."/>
            <person name="Gallego J.R."/>
            <person name="Llorente I."/>
            <person name="Martins Dos Santos V.A."/>
            <person name="Jensen O.N."/>
            <person name="Pelaez A.I."/>
            <person name="Sanchez J."/>
            <person name="Ferrer M."/>
        </authorList>
    </citation>
    <scope>NUCLEOTIDE SEQUENCE</scope>
</reference>
<comment type="caution">
    <text evidence="2">The sequence shown here is derived from an EMBL/GenBank/DDBJ whole genome shotgun (WGS) entry which is preliminary data.</text>
</comment>
<dbReference type="Pfam" id="PF05195">
    <property type="entry name" value="AMP_N"/>
    <property type="match status" value="1"/>
</dbReference>
<name>T1AUA8_9ZZZZ</name>
<protein>
    <submittedName>
        <fullName evidence="2">Protein containing Peptidase M24B, X-Pro dipeptidase/aminopeptidase P</fullName>
        <ecNumber evidence="2">3.4.-.-</ecNumber>
    </submittedName>
</protein>